<feature type="compositionally biased region" description="Basic and acidic residues" evidence="1">
    <location>
        <begin position="93"/>
        <end position="106"/>
    </location>
</feature>
<accession>A0AA39S2C7</accession>
<dbReference type="InterPro" id="IPR044594">
    <property type="entry name" value="HIPP01/3/5/6"/>
</dbReference>
<feature type="compositionally biased region" description="Basic and acidic residues" evidence="1">
    <location>
        <begin position="575"/>
        <end position="605"/>
    </location>
</feature>
<proteinExistence type="predicted"/>
<dbReference type="SUPFAM" id="SSF55008">
    <property type="entry name" value="HMA, heavy metal-associated domain"/>
    <property type="match status" value="2"/>
</dbReference>
<dbReference type="Gene3D" id="3.30.70.100">
    <property type="match status" value="3"/>
</dbReference>
<evidence type="ECO:0000259" key="2">
    <source>
        <dbReference type="PROSITE" id="PS50846"/>
    </source>
</evidence>
<evidence type="ECO:0000256" key="1">
    <source>
        <dbReference type="SAM" id="MobiDB-lite"/>
    </source>
</evidence>
<evidence type="ECO:0000313" key="3">
    <source>
        <dbReference type="EMBL" id="KAK0583699.1"/>
    </source>
</evidence>
<feature type="compositionally biased region" description="Basic and acidic residues" evidence="1">
    <location>
        <begin position="709"/>
        <end position="733"/>
    </location>
</feature>
<feature type="domain" description="HMA" evidence="2">
    <location>
        <begin position="113"/>
        <end position="179"/>
    </location>
</feature>
<feature type="compositionally biased region" description="Basic and acidic residues" evidence="1">
    <location>
        <begin position="292"/>
        <end position="367"/>
    </location>
</feature>
<reference evidence="3" key="2">
    <citation type="submission" date="2023-06" db="EMBL/GenBank/DDBJ databases">
        <authorList>
            <person name="Swenson N.G."/>
            <person name="Wegrzyn J.L."/>
            <person name="Mcevoy S.L."/>
        </authorList>
    </citation>
    <scope>NUCLEOTIDE SEQUENCE</scope>
    <source>
        <strain evidence="3">NS2018</strain>
        <tissue evidence="3">Leaf</tissue>
    </source>
</reference>
<feature type="region of interest" description="Disordered" evidence="1">
    <location>
        <begin position="292"/>
        <end position="396"/>
    </location>
</feature>
<dbReference type="GO" id="GO:0046872">
    <property type="term" value="F:metal ion binding"/>
    <property type="evidence" value="ECO:0007669"/>
    <property type="project" value="InterPro"/>
</dbReference>
<dbReference type="InterPro" id="IPR036163">
    <property type="entry name" value="HMA_dom_sf"/>
</dbReference>
<dbReference type="PANTHER" id="PTHR46413:SF1">
    <property type="entry name" value="HEAVY METAL-ASSOCIATED ISOPRENYLATED PLANT PROTEIN 6"/>
    <property type="match status" value="1"/>
</dbReference>
<comment type="caution">
    <text evidence="3">The sequence shown here is derived from an EMBL/GenBank/DDBJ whole genome shotgun (WGS) entry which is preliminary data.</text>
</comment>
<sequence>MTAASLEAKKREDPNKYRRRAGDDELEVDCDGDSDELFCDLLPHFSNKVFFFHTYDLDNDELSQFQSKYSVKMLFICRDTEVLPGQTSSRVTPAEKDGRGSEGEKASGTRRVYELVTFILIMHTYGYVNEVEQYVREIDGVESVKSDINSNKLEVKGKVDPVKIQKMVKRKTKTKVKLIFPLPEIESYGDENECPEEKLEEKTRPADIANKKIEESVTVLKIKLCCDSCNQKLKKNLKVKGLEMVTMDNEKDLVTVKGTVNMTELRSYIKRELKKDIEVVVPVNKDTVATEKKGRETGAIGKKDKDTGAVDKKRKEAGTAEMILREKKTEPRARGRAGVENKSENKDRGVNQKKEKDKDVGHRKIEDASSDGSSRGNYQEEGINVTTKPNPPYYHSRPVDNVYDYTSRDRSVHSHSVYRSNGYDMFSDENPHSYSLNCVKLPPLQSNYSVKMILICAELLSQTSGRVTPPESVTVLKIKLCCDSCNQKLQTILKDKGLEIVAMDTEKDLVTVKGTVNMTELRSYITKDFEVVVPAKKDSVPTEKKGRETGAIGKKEKDAGAVDKKGKEVGAVEMIMRENKTEPTYKKSKGKDKGKDAGAMDKKGNEVGATKIGDKDSGCKGSAGVDNKSENKDSGVNPKKDKEGGHRKNEEQYLREIDGVESKGDINSSKLEVKGKANHDRTRRMVKCKTKKKVKHIFPSPEIEGYGDENERPEEKLEEKTKPVDNANKKSEESVTVLKIKLCCYSCNEKLQTNLKGRGLEIVAMDTEKDLVTVKGTVSMTELRSYITKDFEVVVPAKKDSVPTEKKGRETGAIDKKEKEAGAVDKKGKEVGAAEMITRENKTEPTYKKSKGKDKGKDAGAMDKKGKEVGAKKIRDKDSKPKGSAGVDHKSEYKDSWATAQLAPSVYSNTGYVNQKIDKDGHRKNEEASSGSDQLILCVIIVLVIVLSIL</sequence>
<keyword evidence="4" id="KW-1185">Reference proteome</keyword>
<feature type="compositionally biased region" description="Basic and acidic residues" evidence="1">
    <location>
        <begin position="671"/>
        <end position="680"/>
    </location>
</feature>
<dbReference type="PANTHER" id="PTHR46413">
    <property type="entry name" value="HEAVY METAL-ASSOCIATED ISOPRENYLATED PLANT PROTEIN 6"/>
    <property type="match status" value="1"/>
</dbReference>
<dbReference type="Pfam" id="PF00403">
    <property type="entry name" value="HMA"/>
    <property type="match status" value="1"/>
</dbReference>
<feature type="compositionally biased region" description="Basic residues" evidence="1">
    <location>
        <begin position="681"/>
        <end position="696"/>
    </location>
</feature>
<feature type="compositionally biased region" description="Basic and acidic residues" evidence="1">
    <location>
        <begin position="627"/>
        <end position="664"/>
    </location>
</feature>
<feature type="region of interest" description="Disordered" evidence="1">
    <location>
        <begin position="575"/>
        <end position="733"/>
    </location>
</feature>
<feature type="region of interest" description="Disordered" evidence="1">
    <location>
        <begin position="86"/>
        <end position="106"/>
    </location>
</feature>
<name>A0AA39S2C7_ACESA</name>
<dbReference type="Proteomes" id="UP001168877">
    <property type="component" value="Unassembled WGS sequence"/>
</dbReference>
<feature type="region of interest" description="Disordered" evidence="1">
    <location>
        <begin position="539"/>
        <end position="563"/>
    </location>
</feature>
<dbReference type="InterPro" id="IPR006121">
    <property type="entry name" value="HMA_dom"/>
</dbReference>
<reference evidence="3" key="1">
    <citation type="journal article" date="2022" name="Plant J.">
        <title>Strategies of tolerance reflected in two North American maple genomes.</title>
        <authorList>
            <person name="McEvoy S.L."/>
            <person name="Sezen U.U."/>
            <person name="Trouern-Trend A."/>
            <person name="McMahon S.M."/>
            <person name="Schaberg P.G."/>
            <person name="Yang J."/>
            <person name="Wegrzyn J.L."/>
            <person name="Swenson N.G."/>
        </authorList>
    </citation>
    <scope>NUCLEOTIDE SEQUENCE</scope>
    <source>
        <strain evidence="3">NS2018</strain>
    </source>
</reference>
<feature type="region of interest" description="Disordered" evidence="1">
    <location>
        <begin position="800"/>
        <end position="899"/>
    </location>
</feature>
<organism evidence="3 4">
    <name type="scientific">Acer saccharum</name>
    <name type="common">Sugar maple</name>
    <dbReference type="NCBI Taxonomy" id="4024"/>
    <lineage>
        <taxon>Eukaryota</taxon>
        <taxon>Viridiplantae</taxon>
        <taxon>Streptophyta</taxon>
        <taxon>Embryophyta</taxon>
        <taxon>Tracheophyta</taxon>
        <taxon>Spermatophyta</taxon>
        <taxon>Magnoliopsida</taxon>
        <taxon>eudicotyledons</taxon>
        <taxon>Gunneridae</taxon>
        <taxon>Pentapetalae</taxon>
        <taxon>rosids</taxon>
        <taxon>malvids</taxon>
        <taxon>Sapindales</taxon>
        <taxon>Sapindaceae</taxon>
        <taxon>Hippocastanoideae</taxon>
        <taxon>Acereae</taxon>
        <taxon>Acer</taxon>
    </lineage>
</organism>
<dbReference type="EMBL" id="JAUESC010000383">
    <property type="protein sequence ID" value="KAK0583699.1"/>
    <property type="molecule type" value="Genomic_DNA"/>
</dbReference>
<dbReference type="AlphaFoldDB" id="A0AA39S2C7"/>
<evidence type="ECO:0000313" key="4">
    <source>
        <dbReference type="Proteomes" id="UP001168877"/>
    </source>
</evidence>
<protein>
    <recommendedName>
        <fullName evidence="2">HMA domain-containing protein</fullName>
    </recommendedName>
</protein>
<dbReference type="PROSITE" id="PS50846">
    <property type="entry name" value="HMA_2"/>
    <property type="match status" value="1"/>
</dbReference>
<gene>
    <name evidence="3" type="ORF">LWI29_001662</name>
</gene>
<feature type="compositionally biased region" description="Basic and acidic residues" evidence="1">
    <location>
        <begin position="800"/>
        <end position="895"/>
    </location>
</feature>